<reference evidence="8 9" key="1">
    <citation type="submission" date="2017-11" db="EMBL/GenBank/DDBJ databases">
        <title>De novo assembly and phasing of dikaryotic genomes from two isolates of Puccinia coronata f. sp. avenae, the causal agent of oat crown rust.</title>
        <authorList>
            <person name="Miller M.E."/>
            <person name="Zhang Y."/>
            <person name="Omidvar V."/>
            <person name="Sperschneider J."/>
            <person name="Schwessinger B."/>
            <person name="Raley C."/>
            <person name="Palmer J.M."/>
            <person name="Garnica D."/>
            <person name="Upadhyaya N."/>
            <person name="Rathjen J."/>
            <person name="Taylor J.M."/>
            <person name="Park R.F."/>
            <person name="Dodds P.N."/>
            <person name="Hirsch C.D."/>
            <person name="Kianian S.F."/>
            <person name="Figueroa M."/>
        </authorList>
    </citation>
    <scope>NUCLEOTIDE SEQUENCE [LARGE SCALE GENOMIC DNA]</scope>
    <source>
        <strain evidence="8">12NC29</strain>
    </source>
</reference>
<keyword evidence="3" id="KW-0735">Signal-anchor</keyword>
<dbReference type="GO" id="GO:0035269">
    <property type="term" value="P:protein O-linked glycosylation via mannose"/>
    <property type="evidence" value="ECO:0007669"/>
    <property type="project" value="TreeGrafter"/>
</dbReference>
<dbReference type="Proteomes" id="UP000235388">
    <property type="component" value="Unassembled WGS sequence"/>
</dbReference>
<sequence length="883" mass="98892">MPTREESPMPPVPSSTSNFSNGGTDRRPALASLNLPAAHQASNPAASSDFDSRSSPLSSSRLSATSSPNSEHPPVRNKKSLIVISRPNSPITPVAPDWQNGIPHESCHQASSSQTTSSNPPTRPDALILPSSEIFAGGEEPAFGNCVDRNRLYFPPGLNPLNPHVAGISSSIEVLQINPPSDNVTHSDSSFIAFGGVSSKMTAHRRVPTPQDKKPASASHLTNSIRKPLLAPISVEAPQHEWEERRSEKRGLLSFPGQSYMASILHIQPLSSTSSVSSYNDRTPSPSFERRFQPSTLLRSIIFFIPRLSIRFLQYLVSPWSGGLFLPDFLSRNNAFGDSTGTVKFRRKGLASLAAIAYVIFCMLMFSHNLSLKLGLVSRSNLGYPNARGEMIPPTTDNLLWRSLFSAFGPFESQSEMTPMDFDKDWNPQLALKRRTNHLHSPKRLDNLSDSFAPSTETPLSLMSHTARFNKLHSKSGNRFSEEVTPLLFQRTHSFPTDSITACMFTNQFWLSRIPDFVRNWDGPVSLVVETFSADRPELMKSIQTLRKIDSLVRHRVDFHIVQTPDGSPTQKLKNAERMLAHPIATNAQLNVARFFSRSELVWLVGDARVLPSAGLYEILSRQTHLRTRVLDYGDAIVIPNFAFTRERRIYPSSFLSMGMDTNFTGLAEQYINASLSAIALAPYEWPKTRKDLHRLTTQSNSLNSDARGMVLYDQAWMPSEGPTNWTMWQASVQKLDSSNEELSGKQNQMYPIVSYDLNYAPNVIVSREGQPWCTERFEFNKAACVYQMYLSGTELWVLPEAWTLTVQQIPSNTKEFEEDPELKELISARLYSKFHQEACMHYGRELSSLNAWEDDRSKHARAICLHVLSSWGVRVSLEDLSV</sequence>
<dbReference type="OrthoDB" id="3056235at2759"/>
<keyword evidence="4" id="KW-1133">Transmembrane helix</keyword>
<protein>
    <submittedName>
        <fullName evidence="8">Uncharacterized protein</fullName>
    </submittedName>
</protein>
<feature type="region of interest" description="Disordered" evidence="7">
    <location>
        <begin position="1"/>
        <end position="124"/>
    </location>
</feature>
<evidence type="ECO:0000256" key="4">
    <source>
        <dbReference type="ARBA" id="ARBA00022989"/>
    </source>
</evidence>
<dbReference type="STRING" id="200324.A0A2N5SFA9"/>
<evidence type="ECO:0000313" key="9">
    <source>
        <dbReference type="Proteomes" id="UP000235388"/>
    </source>
</evidence>
<feature type="compositionally biased region" description="Low complexity" evidence="7">
    <location>
        <begin position="46"/>
        <end position="70"/>
    </location>
</feature>
<dbReference type="EMBL" id="PGCJ01001000">
    <property type="protein sequence ID" value="PLW11940.1"/>
    <property type="molecule type" value="Genomic_DNA"/>
</dbReference>
<keyword evidence="9" id="KW-1185">Reference proteome</keyword>
<dbReference type="GO" id="GO:0042285">
    <property type="term" value="F:xylosyltransferase activity"/>
    <property type="evidence" value="ECO:0007669"/>
    <property type="project" value="TreeGrafter"/>
</dbReference>
<dbReference type="PANTHER" id="PTHR12270:SF25">
    <property type="entry name" value="GLYCOSYLTRANSFERASE-LIKE PROTEIN LARGE"/>
    <property type="match status" value="1"/>
</dbReference>
<dbReference type="GO" id="GO:0016020">
    <property type="term" value="C:membrane"/>
    <property type="evidence" value="ECO:0007669"/>
    <property type="project" value="UniProtKB-SubCell"/>
</dbReference>
<feature type="compositionally biased region" description="Low complexity" evidence="7">
    <location>
        <begin position="111"/>
        <end position="120"/>
    </location>
</feature>
<keyword evidence="6" id="KW-0325">Glycoprotein</keyword>
<keyword evidence="2" id="KW-0812">Transmembrane</keyword>
<dbReference type="GO" id="GO:0015020">
    <property type="term" value="F:glucuronosyltransferase activity"/>
    <property type="evidence" value="ECO:0007669"/>
    <property type="project" value="TreeGrafter"/>
</dbReference>
<dbReference type="InterPro" id="IPR051292">
    <property type="entry name" value="Xyl/GlcA_transferase"/>
</dbReference>
<keyword evidence="5" id="KW-0472">Membrane</keyword>
<feature type="compositionally biased region" description="Polar residues" evidence="7">
    <location>
        <begin position="14"/>
        <end position="23"/>
    </location>
</feature>
<proteinExistence type="predicted"/>
<dbReference type="AlphaFoldDB" id="A0A2N5SFA9"/>
<evidence type="ECO:0000256" key="3">
    <source>
        <dbReference type="ARBA" id="ARBA00022968"/>
    </source>
</evidence>
<evidence type="ECO:0000256" key="6">
    <source>
        <dbReference type="ARBA" id="ARBA00023180"/>
    </source>
</evidence>
<evidence type="ECO:0000256" key="2">
    <source>
        <dbReference type="ARBA" id="ARBA00022692"/>
    </source>
</evidence>
<dbReference type="PANTHER" id="PTHR12270">
    <property type="entry name" value="GLYCOSYLTRANSFERASE-RELATED"/>
    <property type="match status" value="1"/>
</dbReference>
<organism evidence="8 9">
    <name type="scientific">Puccinia coronata f. sp. avenae</name>
    <dbReference type="NCBI Taxonomy" id="200324"/>
    <lineage>
        <taxon>Eukaryota</taxon>
        <taxon>Fungi</taxon>
        <taxon>Dikarya</taxon>
        <taxon>Basidiomycota</taxon>
        <taxon>Pucciniomycotina</taxon>
        <taxon>Pucciniomycetes</taxon>
        <taxon>Pucciniales</taxon>
        <taxon>Pucciniaceae</taxon>
        <taxon>Puccinia</taxon>
    </lineage>
</organism>
<evidence type="ECO:0000256" key="7">
    <source>
        <dbReference type="SAM" id="MobiDB-lite"/>
    </source>
</evidence>
<name>A0A2N5SFA9_9BASI</name>
<dbReference type="Pfam" id="PF13896">
    <property type="entry name" value="Glyco_transf_49"/>
    <property type="match status" value="1"/>
</dbReference>
<accession>A0A2N5SFA9</accession>
<comment type="subcellular location">
    <subcellularLocation>
        <location evidence="1">Membrane</location>
        <topology evidence="1">Single-pass type II membrane protein</topology>
    </subcellularLocation>
</comment>
<evidence type="ECO:0000256" key="5">
    <source>
        <dbReference type="ARBA" id="ARBA00023136"/>
    </source>
</evidence>
<evidence type="ECO:0000313" key="8">
    <source>
        <dbReference type="EMBL" id="PLW11940.1"/>
    </source>
</evidence>
<gene>
    <name evidence="8" type="ORF">PCANC_21999</name>
</gene>
<comment type="caution">
    <text evidence="8">The sequence shown here is derived from an EMBL/GenBank/DDBJ whole genome shotgun (WGS) entry which is preliminary data.</text>
</comment>
<evidence type="ECO:0000256" key="1">
    <source>
        <dbReference type="ARBA" id="ARBA00004606"/>
    </source>
</evidence>